<sequence length="177" mass="18943">GECACDTSCDLVSLAEKGRMGGNSGEDEGISTGISGGVGASSSSASSSGSTTSGDDDLLTHRTLRHRDPRAYRQMSPTGSPYQGHYHQEENEGLAEASLLIRCGCVEAGFAYDHPTRTLTVHILMAKEVPGKDKGGASQTQVRMLLLPNRKQKCRTRIRPGENPQFNEAFVFSKVNP</sequence>
<reference evidence="3 4" key="1">
    <citation type="submission" date="2024-05" db="EMBL/GenBank/DDBJ databases">
        <authorList>
            <person name="Wallberg A."/>
        </authorList>
    </citation>
    <scope>NUCLEOTIDE SEQUENCE [LARGE SCALE GENOMIC DNA]</scope>
</reference>
<dbReference type="AlphaFoldDB" id="A0AAV2S551"/>
<dbReference type="Gene3D" id="2.60.40.150">
    <property type="entry name" value="C2 domain"/>
    <property type="match status" value="1"/>
</dbReference>
<name>A0AAV2S551_MEGNR</name>
<evidence type="ECO:0000259" key="2">
    <source>
        <dbReference type="PROSITE" id="PS50004"/>
    </source>
</evidence>
<feature type="domain" description="C2" evidence="2">
    <location>
        <begin position="102"/>
        <end position="177"/>
    </location>
</feature>
<dbReference type="InterPro" id="IPR035892">
    <property type="entry name" value="C2_domain_sf"/>
</dbReference>
<dbReference type="InterPro" id="IPR043541">
    <property type="entry name" value="SYT14/14L/16"/>
</dbReference>
<proteinExistence type="predicted"/>
<dbReference type="PROSITE" id="PS50004">
    <property type="entry name" value="C2"/>
    <property type="match status" value="1"/>
</dbReference>
<dbReference type="EMBL" id="CAXKWB010042110">
    <property type="protein sequence ID" value="CAL4157422.1"/>
    <property type="molecule type" value="Genomic_DNA"/>
</dbReference>
<evidence type="ECO:0000256" key="1">
    <source>
        <dbReference type="SAM" id="MobiDB-lite"/>
    </source>
</evidence>
<dbReference type="Proteomes" id="UP001497623">
    <property type="component" value="Unassembled WGS sequence"/>
</dbReference>
<dbReference type="PANTHER" id="PTHR46129">
    <property type="entry name" value="SYNAPTOTAGMIN 14, ISOFORM D"/>
    <property type="match status" value="1"/>
</dbReference>
<feature type="non-terminal residue" evidence="3">
    <location>
        <position position="1"/>
    </location>
</feature>
<protein>
    <recommendedName>
        <fullName evidence="2">C2 domain-containing protein</fullName>
    </recommendedName>
</protein>
<dbReference type="GO" id="GO:0005543">
    <property type="term" value="F:phospholipid binding"/>
    <property type="evidence" value="ECO:0007669"/>
    <property type="project" value="TreeGrafter"/>
</dbReference>
<evidence type="ECO:0000313" key="4">
    <source>
        <dbReference type="Proteomes" id="UP001497623"/>
    </source>
</evidence>
<feature type="region of interest" description="Disordered" evidence="1">
    <location>
        <begin position="17"/>
        <end position="81"/>
    </location>
</feature>
<organism evidence="3 4">
    <name type="scientific">Meganyctiphanes norvegica</name>
    <name type="common">Northern krill</name>
    <name type="synonym">Thysanopoda norvegica</name>
    <dbReference type="NCBI Taxonomy" id="48144"/>
    <lineage>
        <taxon>Eukaryota</taxon>
        <taxon>Metazoa</taxon>
        <taxon>Ecdysozoa</taxon>
        <taxon>Arthropoda</taxon>
        <taxon>Crustacea</taxon>
        <taxon>Multicrustacea</taxon>
        <taxon>Malacostraca</taxon>
        <taxon>Eumalacostraca</taxon>
        <taxon>Eucarida</taxon>
        <taxon>Euphausiacea</taxon>
        <taxon>Euphausiidae</taxon>
        <taxon>Meganyctiphanes</taxon>
    </lineage>
</organism>
<feature type="compositionally biased region" description="Low complexity" evidence="1">
    <location>
        <begin position="40"/>
        <end position="53"/>
    </location>
</feature>
<gene>
    <name evidence="3" type="ORF">MNOR_LOCUS31889</name>
</gene>
<dbReference type="PANTHER" id="PTHR46129:SF2">
    <property type="entry name" value="SYNAPTOTAGMIN 14, ISOFORM D"/>
    <property type="match status" value="1"/>
</dbReference>
<keyword evidence="4" id="KW-1185">Reference proteome</keyword>
<dbReference type="Pfam" id="PF00168">
    <property type="entry name" value="C2"/>
    <property type="match status" value="1"/>
</dbReference>
<dbReference type="SUPFAM" id="SSF49562">
    <property type="entry name" value="C2 domain (Calcium/lipid-binding domain, CaLB)"/>
    <property type="match status" value="1"/>
</dbReference>
<comment type="caution">
    <text evidence="3">The sequence shown here is derived from an EMBL/GenBank/DDBJ whole genome shotgun (WGS) entry which is preliminary data.</text>
</comment>
<dbReference type="InterPro" id="IPR000008">
    <property type="entry name" value="C2_dom"/>
</dbReference>
<evidence type="ECO:0000313" key="3">
    <source>
        <dbReference type="EMBL" id="CAL4157422.1"/>
    </source>
</evidence>
<feature type="non-terminal residue" evidence="3">
    <location>
        <position position="177"/>
    </location>
</feature>
<accession>A0AAV2S551</accession>